<organism evidence="1 2">
    <name type="scientific">Paenibacillus chartarius</name>
    <dbReference type="NCBI Taxonomy" id="747481"/>
    <lineage>
        <taxon>Bacteria</taxon>
        <taxon>Bacillati</taxon>
        <taxon>Bacillota</taxon>
        <taxon>Bacilli</taxon>
        <taxon>Bacillales</taxon>
        <taxon>Paenibacillaceae</taxon>
        <taxon>Paenibacillus</taxon>
    </lineage>
</organism>
<dbReference type="RefSeq" id="WP_377467509.1">
    <property type="nucleotide sequence ID" value="NZ_JBHLWN010000002.1"/>
</dbReference>
<gene>
    <name evidence="1" type="ORF">ACFFK0_00415</name>
</gene>
<reference evidence="1 2" key="1">
    <citation type="submission" date="2024-09" db="EMBL/GenBank/DDBJ databases">
        <authorList>
            <person name="Sun Q."/>
            <person name="Mori K."/>
        </authorList>
    </citation>
    <scope>NUCLEOTIDE SEQUENCE [LARGE SCALE GENOMIC DNA]</scope>
    <source>
        <strain evidence="1 2">CCM 7759</strain>
    </source>
</reference>
<evidence type="ECO:0000313" key="2">
    <source>
        <dbReference type="Proteomes" id="UP001589776"/>
    </source>
</evidence>
<keyword evidence="2" id="KW-1185">Reference proteome</keyword>
<accession>A0ABV6DE57</accession>
<dbReference type="EMBL" id="JBHLWN010000002">
    <property type="protein sequence ID" value="MFC0210924.1"/>
    <property type="molecule type" value="Genomic_DNA"/>
</dbReference>
<proteinExistence type="predicted"/>
<protein>
    <submittedName>
        <fullName evidence="1">DUF1641 domain-containing protein</fullName>
    </submittedName>
</protein>
<dbReference type="PANTHER" id="PTHR39180">
    <property type="match status" value="1"/>
</dbReference>
<name>A0ABV6DE57_9BACL</name>
<dbReference type="PANTHER" id="PTHR39180:SF2">
    <property type="entry name" value="DUF1641 DOMAIN-CONTAINING PROTEIN"/>
    <property type="match status" value="1"/>
</dbReference>
<comment type="caution">
    <text evidence="1">The sequence shown here is derived from an EMBL/GenBank/DDBJ whole genome shotgun (WGS) entry which is preliminary data.</text>
</comment>
<evidence type="ECO:0000313" key="1">
    <source>
        <dbReference type="EMBL" id="MFC0210924.1"/>
    </source>
</evidence>
<dbReference type="Proteomes" id="UP001589776">
    <property type="component" value="Unassembled WGS sequence"/>
</dbReference>
<sequence length="151" mass="16815">MSQTTTVQPSEQENVTVAVQDVIKTDVLDQLLKPEVQQSLSTLVEQLPKLTEMMTTLTKTYDFIQKVANDRILIQDMIGGIQEVVKPVEEKVKSYASAAIEASDRAEQSDAQIGLFGMLKLLKNPELQHMLRFAQAYLDILGERKGGVHGE</sequence>